<reference evidence="11" key="1">
    <citation type="submission" date="2016-10" db="EMBL/GenBank/DDBJ databases">
        <authorList>
            <person name="Varghese N."/>
            <person name="Submissions S."/>
        </authorList>
    </citation>
    <scope>NUCLEOTIDE SEQUENCE [LARGE SCALE GENOMIC DNA]</scope>
    <source>
        <strain evidence="11">CGMCC 1.11101</strain>
    </source>
</reference>
<sequence>MTPIPKPPIHPPVRPLRPVDTVLAFGSNLGDREANIRAGIAALEGHGVTVIAVSTLIESVAVKPDGEDESAPRYLNGVALVQTALPPRALLYTVQAVESELGRVRAERWGDRTLDIDIVAYGDLELATEDLVLPHPRAAERFFVLAPWLELDPRAVLPGAGPVARLFEALQNQSGATR</sequence>
<dbReference type="GO" id="GO:0046654">
    <property type="term" value="P:tetrahydrofolate biosynthetic process"/>
    <property type="evidence" value="ECO:0007669"/>
    <property type="project" value="UniProtKB-UniPathway"/>
</dbReference>
<evidence type="ECO:0000256" key="3">
    <source>
        <dbReference type="ARBA" id="ARBA00013253"/>
    </source>
</evidence>
<dbReference type="STRING" id="995034.SAMN05216219_1827"/>
<gene>
    <name evidence="10" type="ORF">SAMN05216219_1827</name>
</gene>
<accession>A0A1I5B9E3</accession>
<dbReference type="InterPro" id="IPR000550">
    <property type="entry name" value="Hppk"/>
</dbReference>
<evidence type="ECO:0000256" key="6">
    <source>
        <dbReference type="ARBA" id="ARBA00022777"/>
    </source>
</evidence>
<dbReference type="UniPathway" id="UPA00077">
    <property type="reaction ID" value="UER00155"/>
</dbReference>
<evidence type="ECO:0000256" key="2">
    <source>
        <dbReference type="ARBA" id="ARBA00005051"/>
    </source>
</evidence>
<dbReference type="EC" id="2.7.6.3" evidence="3"/>
<dbReference type="RefSeq" id="WP_090710706.1">
    <property type="nucleotide sequence ID" value="NZ_FOVM01000004.1"/>
</dbReference>
<evidence type="ECO:0000256" key="5">
    <source>
        <dbReference type="ARBA" id="ARBA00022741"/>
    </source>
</evidence>
<dbReference type="SUPFAM" id="SSF55083">
    <property type="entry name" value="6-hydroxymethyl-7,8-dihydropterin pyrophosphokinase, HPPK"/>
    <property type="match status" value="1"/>
</dbReference>
<evidence type="ECO:0000256" key="1">
    <source>
        <dbReference type="ARBA" id="ARBA00000198"/>
    </source>
</evidence>
<dbReference type="PANTHER" id="PTHR43071">
    <property type="entry name" value="2-AMINO-4-HYDROXY-6-HYDROXYMETHYLDIHYDROPTERIDINE PYROPHOSPHOKINASE"/>
    <property type="match status" value="1"/>
</dbReference>
<dbReference type="PANTHER" id="PTHR43071:SF1">
    <property type="entry name" value="2-AMINO-4-HYDROXY-6-HYDROXYMETHYLDIHYDROPTERIDINE PYROPHOSPHOKINASE"/>
    <property type="match status" value="1"/>
</dbReference>
<evidence type="ECO:0000313" key="11">
    <source>
        <dbReference type="Proteomes" id="UP000198867"/>
    </source>
</evidence>
<dbReference type="Proteomes" id="UP000198867">
    <property type="component" value="Unassembled WGS sequence"/>
</dbReference>
<name>A0A1I5B9E3_9MICO</name>
<evidence type="ECO:0000313" key="10">
    <source>
        <dbReference type="EMBL" id="SFN71333.1"/>
    </source>
</evidence>
<keyword evidence="7" id="KW-0067">ATP-binding</keyword>
<evidence type="ECO:0000256" key="4">
    <source>
        <dbReference type="ARBA" id="ARBA00022679"/>
    </source>
</evidence>
<keyword evidence="5" id="KW-0547">Nucleotide-binding</keyword>
<keyword evidence="8" id="KW-0289">Folate biosynthesis</keyword>
<dbReference type="Pfam" id="PF01288">
    <property type="entry name" value="HPPK"/>
    <property type="match status" value="1"/>
</dbReference>
<dbReference type="GO" id="GO:0016301">
    <property type="term" value="F:kinase activity"/>
    <property type="evidence" value="ECO:0007669"/>
    <property type="project" value="UniProtKB-KW"/>
</dbReference>
<feature type="domain" description="7,8-dihydro-6-hydroxymethylpterin-pyrophosphokinase" evidence="9">
    <location>
        <begin position="22"/>
        <end position="153"/>
    </location>
</feature>
<proteinExistence type="predicted"/>
<dbReference type="GO" id="GO:0003848">
    <property type="term" value="F:2-amino-4-hydroxy-6-hydroxymethyldihydropteridine diphosphokinase activity"/>
    <property type="evidence" value="ECO:0007669"/>
    <property type="project" value="UniProtKB-EC"/>
</dbReference>
<dbReference type="EMBL" id="FOVM01000004">
    <property type="protein sequence ID" value="SFN71333.1"/>
    <property type="molecule type" value="Genomic_DNA"/>
</dbReference>
<protein>
    <recommendedName>
        <fullName evidence="3">2-amino-4-hydroxy-6-hydroxymethyldihydropteridine diphosphokinase</fullName>
        <ecNumber evidence="3">2.7.6.3</ecNumber>
    </recommendedName>
</protein>
<dbReference type="GO" id="GO:0005524">
    <property type="term" value="F:ATP binding"/>
    <property type="evidence" value="ECO:0007669"/>
    <property type="project" value="UniProtKB-KW"/>
</dbReference>
<dbReference type="Gene3D" id="3.30.70.560">
    <property type="entry name" value="7,8-Dihydro-6-hydroxymethylpterin-pyrophosphokinase HPPK"/>
    <property type="match status" value="1"/>
</dbReference>
<keyword evidence="11" id="KW-1185">Reference proteome</keyword>
<dbReference type="NCBIfam" id="TIGR01498">
    <property type="entry name" value="folK"/>
    <property type="match status" value="1"/>
</dbReference>
<dbReference type="OrthoDB" id="9808041at2"/>
<keyword evidence="6 10" id="KW-0418">Kinase</keyword>
<dbReference type="GO" id="GO:0046656">
    <property type="term" value="P:folic acid biosynthetic process"/>
    <property type="evidence" value="ECO:0007669"/>
    <property type="project" value="UniProtKB-KW"/>
</dbReference>
<dbReference type="CDD" id="cd00483">
    <property type="entry name" value="HPPK"/>
    <property type="match status" value="1"/>
</dbReference>
<evidence type="ECO:0000256" key="7">
    <source>
        <dbReference type="ARBA" id="ARBA00022840"/>
    </source>
</evidence>
<evidence type="ECO:0000256" key="8">
    <source>
        <dbReference type="ARBA" id="ARBA00022909"/>
    </source>
</evidence>
<comment type="catalytic activity">
    <reaction evidence="1">
        <text>6-hydroxymethyl-7,8-dihydropterin + ATP = (7,8-dihydropterin-6-yl)methyl diphosphate + AMP + H(+)</text>
        <dbReference type="Rhea" id="RHEA:11412"/>
        <dbReference type="ChEBI" id="CHEBI:15378"/>
        <dbReference type="ChEBI" id="CHEBI:30616"/>
        <dbReference type="ChEBI" id="CHEBI:44841"/>
        <dbReference type="ChEBI" id="CHEBI:72950"/>
        <dbReference type="ChEBI" id="CHEBI:456215"/>
        <dbReference type="EC" id="2.7.6.3"/>
    </reaction>
</comment>
<keyword evidence="4" id="KW-0808">Transferase</keyword>
<dbReference type="InterPro" id="IPR035907">
    <property type="entry name" value="Hppk_sf"/>
</dbReference>
<organism evidence="10 11">
    <name type="scientific">Mycetocola miduiensis</name>
    <dbReference type="NCBI Taxonomy" id="995034"/>
    <lineage>
        <taxon>Bacteria</taxon>
        <taxon>Bacillati</taxon>
        <taxon>Actinomycetota</taxon>
        <taxon>Actinomycetes</taxon>
        <taxon>Micrococcales</taxon>
        <taxon>Microbacteriaceae</taxon>
        <taxon>Mycetocola</taxon>
    </lineage>
</organism>
<comment type="pathway">
    <text evidence="2">Cofactor biosynthesis; tetrahydrofolate biosynthesis; 2-amino-4-hydroxy-6-hydroxymethyl-7,8-dihydropteridine diphosphate from 7,8-dihydroneopterin triphosphate: step 4/4.</text>
</comment>
<evidence type="ECO:0000259" key="9">
    <source>
        <dbReference type="Pfam" id="PF01288"/>
    </source>
</evidence>
<dbReference type="AlphaFoldDB" id="A0A1I5B9E3"/>